<keyword evidence="1" id="KW-0413">Isomerase</keyword>
<organism evidence="1 2">
    <name type="scientific">Phragmitibacter flavus</name>
    <dbReference type="NCBI Taxonomy" id="2576071"/>
    <lineage>
        <taxon>Bacteria</taxon>
        <taxon>Pseudomonadati</taxon>
        <taxon>Verrucomicrobiota</taxon>
        <taxon>Verrucomicrobiia</taxon>
        <taxon>Verrucomicrobiales</taxon>
        <taxon>Verrucomicrobiaceae</taxon>
        <taxon>Phragmitibacter</taxon>
    </lineage>
</organism>
<protein>
    <submittedName>
        <fullName evidence="1">Glucosamine-6-phosphate isomerase</fullName>
    </submittedName>
</protein>
<proteinExistence type="predicted"/>
<evidence type="ECO:0000313" key="2">
    <source>
        <dbReference type="Proteomes" id="UP000306196"/>
    </source>
</evidence>
<dbReference type="Proteomes" id="UP000306196">
    <property type="component" value="Unassembled WGS sequence"/>
</dbReference>
<name>A0A5R8KH36_9BACT</name>
<dbReference type="GO" id="GO:0016853">
    <property type="term" value="F:isomerase activity"/>
    <property type="evidence" value="ECO:0007669"/>
    <property type="project" value="UniProtKB-KW"/>
</dbReference>
<dbReference type="AlphaFoldDB" id="A0A5R8KH36"/>
<keyword evidence="2" id="KW-1185">Reference proteome</keyword>
<dbReference type="SUPFAM" id="SSF100950">
    <property type="entry name" value="NagB/RpiA/CoA transferase-like"/>
    <property type="match status" value="1"/>
</dbReference>
<accession>A0A5R8KH36</accession>
<dbReference type="Gene3D" id="3.40.50.1360">
    <property type="match status" value="1"/>
</dbReference>
<dbReference type="EMBL" id="VAUV01000004">
    <property type="protein sequence ID" value="TLD71628.1"/>
    <property type="molecule type" value="Genomic_DNA"/>
</dbReference>
<sequence length="312" mass="35068">MSRKLSHIAPDWWDYTTLESDLINDAARLTERDLKQLSRPGFKVVFYDTLEDFYLAEALEYLHAWQQATADNPVGICGPIGPTEQLPLVARLVNELGINLKHAHFWGMDEWYDPDTQKEVSTQHPLSFEKADRELLFNRIHKKQAIPESNLHFPKADTADFIKTWTSGIRCAVMQGGQGDIKHWAFNDPLKRSGKYKNEPPSPAEYRKLGTRIVELHPITLAQNARTSGGGNITMVPKTAITVGPEETWLAEKVSIWQAGVHDNPLGQRLTALMISKGLADSAVPMSLLADHPNVQFNYYRGGLGQCAVEMH</sequence>
<gene>
    <name evidence="1" type="ORF">FEM03_05665</name>
</gene>
<dbReference type="RefSeq" id="WP_138085224.1">
    <property type="nucleotide sequence ID" value="NZ_VAUV01000004.1"/>
</dbReference>
<evidence type="ECO:0000313" key="1">
    <source>
        <dbReference type="EMBL" id="TLD71628.1"/>
    </source>
</evidence>
<reference evidence="1 2" key="1">
    <citation type="submission" date="2019-05" db="EMBL/GenBank/DDBJ databases">
        <title>Verrucobacter flavum gen. nov., sp. nov. a new member of the family Verrucomicrobiaceae.</title>
        <authorList>
            <person name="Szuroczki S."/>
            <person name="Abbaszade G."/>
            <person name="Szabo A."/>
            <person name="Felfoldi T."/>
            <person name="Schumann P."/>
            <person name="Boka K."/>
            <person name="Keki Z."/>
            <person name="Toumi M."/>
            <person name="Toth E."/>
        </authorList>
    </citation>
    <scope>NUCLEOTIDE SEQUENCE [LARGE SCALE GENOMIC DNA]</scope>
    <source>
        <strain evidence="1 2">MG-N-17</strain>
    </source>
</reference>
<dbReference type="InterPro" id="IPR037171">
    <property type="entry name" value="NagB/RpiA_transferase-like"/>
</dbReference>
<comment type="caution">
    <text evidence="1">The sequence shown here is derived from an EMBL/GenBank/DDBJ whole genome shotgun (WGS) entry which is preliminary data.</text>
</comment>
<dbReference type="OrthoDB" id="9791139at2"/>